<evidence type="ECO:0000256" key="1">
    <source>
        <dbReference type="SAM" id="MobiDB-lite"/>
    </source>
</evidence>
<accession>A0ABR7B7M7</accession>
<protein>
    <submittedName>
        <fullName evidence="2">Uncharacterized protein</fullName>
    </submittedName>
</protein>
<feature type="compositionally biased region" description="Polar residues" evidence="1">
    <location>
        <begin position="23"/>
        <end position="62"/>
    </location>
</feature>
<dbReference type="RefSeq" id="WP_095095534.1">
    <property type="nucleotide sequence ID" value="NZ_JACONW010000189.1"/>
</dbReference>
<evidence type="ECO:0000313" key="3">
    <source>
        <dbReference type="Proteomes" id="UP000651852"/>
    </source>
</evidence>
<dbReference type="Proteomes" id="UP000651852">
    <property type="component" value="Unassembled WGS sequence"/>
</dbReference>
<dbReference type="EMBL" id="JACONW010000189">
    <property type="protein sequence ID" value="MBC3952910.1"/>
    <property type="molecule type" value="Genomic_DNA"/>
</dbReference>
<evidence type="ECO:0000313" key="2">
    <source>
        <dbReference type="EMBL" id="MBC3952910.1"/>
    </source>
</evidence>
<comment type="caution">
    <text evidence="2">The sequence shown here is derived from an EMBL/GenBank/DDBJ whole genome shotgun (WGS) entry which is preliminary data.</text>
</comment>
<keyword evidence="3" id="KW-1185">Reference proteome</keyword>
<proteinExistence type="predicted"/>
<feature type="region of interest" description="Disordered" evidence="1">
    <location>
        <begin position="1"/>
        <end position="93"/>
    </location>
</feature>
<gene>
    <name evidence="2" type="ORF">H8S59_24340</name>
</gene>
<organism evidence="2 3">
    <name type="scientific">Pseudomonas folii</name>
    <dbReference type="NCBI Taxonomy" id="2762593"/>
    <lineage>
        <taxon>Bacteria</taxon>
        <taxon>Pseudomonadati</taxon>
        <taxon>Pseudomonadota</taxon>
        <taxon>Gammaproteobacteria</taxon>
        <taxon>Pseudomonadales</taxon>
        <taxon>Pseudomonadaceae</taxon>
        <taxon>Pseudomonas</taxon>
    </lineage>
</organism>
<reference evidence="2 3" key="1">
    <citation type="submission" date="2020-08" db="EMBL/GenBank/DDBJ databases">
        <title>Putative novel bacterial strains isolated from necrotic wheat leaf tissues caused by Xanthomonas translucens.</title>
        <authorList>
            <person name="Tambong J.T."/>
        </authorList>
    </citation>
    <scope>NUCLEOTIDE SEQUENCE [LARGE SCALE GENOMIC DNA]</scope>
    <source>
        <strain evidence="2 3">DOAB 1069</strain>
    </source>
</reference>
<sequence>MSDQNQDPVDRNDPAIKPDNAPDTPTQEQQTQGYDSQSQGRPQGQPDTQFQQNQDSGGNTYTPDYEPEEKPEKVPNNLHPTQGKDADIDTDGG</sequence>
<name>A0ABR7B7M7_9PSED</name>